<sequence length="344" mass="37589">MESSNSEAEEETSSEVQSIYSRVEPYVEYRLLHRFERAPQDAVYATLDLFNDANSTRIVRWQTPARRNYQILVDSKKLADAVKLYLHCTTDPQHWKYSYVSVSIDVPRPLPALLHAAEVCKSAQASAETTTICGQYLLSYPNSNTSGDGANDTTLQTCKFNNRWSLRHPQSSTATHDTALSALVATPPPVLDIEIPSDMRSIENHIYFSHNFTRVLVDDTSGSVHCVKLPELLEKSSLVPGLFPTKNAFCDAVAGGSSTPILTVKSEDSSVEQDVDPSVGEDVDTSVGENVDTSAEQEADRDGSSTENTSKDIGGEHSSEGGKGDDGNTAEAETHTRSNTHLKC</sequence>
<evidence type="ECO:0000313" key="2">
    <source>
        <dbReference type="EMBL" id="JAG24686.1"/>
    </source>
</evidence>
<feature type="compositionally biased region" description="Polar residues" evidence="1">
    <location>
        <begin position="287"/>
        <end position="296"/>
    </location>
</feature>
<gene>
    <name evidence="2" type="primary">YCF1</name>
    <name evidence="2" type="ORF">CM83_100524</name>
    <name evidence="4" type="ORF">g.11394</name>
    <name evidence="3" type="ORF">g.11403</name>
</gene>
<dbReference type="EMBL" id="GBHO01018918">
    <property type="protein sequence ID" value="JAG24686.1"/>
    <property type="molecule type" value="Transcribed_RNA"/>
</dbReference>
<feature type="region of interest" description="Disordered" evidence="1">
    <location>
        <begin position="266"/>
        <end position="344"/>
    </location>
</feature>
<reference evidence="2" key="2">
    <citation type="submission" date="2014-07" db="EMBL/GenBank/DDBJ databases">
        <authorList>
            <person name="Hull J."/>
        </authorList>
    </citation>
    <scope>NUCLEOTIDE SEQUENCE</scope>
</reference>
<evidence type="ECO:0000313" key="3">
    <source>
        <dbReference type="EMBL" id="JAQ07175.1"/>
    </source>
</evidence>
<reference evidence="2" key="1">
    <citation type="journal article" date="2014" name="PLoS ONE">
        <title>Transcriptome-Based Identification of ABC Transporters in the Western Tarnished Plant Bug Lygus hesperus.</title>
        <authorList>
            <person name="Hull J.J."/>
            <person name="Chaney K."/>
            <person name="Geib S.M."/>
            <person name="Fabrick J.A."/>
            <person name="Brent C.S."/>
            <person name="Walsh D."/>
            <person name="Lavine L.C."/>
        </authorList>
    </citation>
    <scope>NUCLEOTIDE SEQUENCE</scope>
</reference>
<name>A0A0A9XZ69_LYGHE</name>
<evidence type="ECO:0000256" key="1">
    <source>
        <dbReference type="SAM" id="MobiDB-lite"/>
    </source>
</evidence>
<reference evidence="3" key="3">
    <citation type="journal article" date="2016" name="Gigascience">
        <title>De novo construction of an expanded transcriptome assembly for the western tarnished plant bug, Lygus hesperus.</title>
        <authorList>
            <person name="Tassone E.E."/>
            <person name="Geib S.M."/>
            <person name="Hall B."/>
            <person name="Fabrick J.A."/>
            <person name="Brent C.S."/>
            <person name="Hull J.J."/>
        </authorList>
    </citation>
    <scope>NUCLEOTIDE SEQUENCE</scope>
</reference>
<organism evidence="2">
    <name type="scientific">Lygus hesperus</name>
    <name type="common">Western plant bug</name>
    <dbReference type="NCBI Taxonomy" id="30085"/>
    <lineage>
        <taxon>Eukaryota</taxon>
        <taxon>Metazoa</taxon>
        <taxon>Ecdysozoa</taxon>
        <taxon>Arthropoda</taxon>
        <taxon>Hexapoda</taxon>
        <taxon>Insecta</taxon>
        <taxon>Pterygota</taxon>
        <taxon>Neoptera</taxon>
        <taxon>Paraneoptera</taxon>
        <taxon>Hemiptera</taxon>
        <taxon>Heteroptera</taxon>
        <taxon>Panheteroptera</taxon>
        <taxon>Cimicomorpha</taxon>
        <taxon>Miridae</taxon>
        <taxon>Mirini</taxon>
        <taxon>Lygus</taxon>
    </lineage>
</organism>
<dbReference type="EMBL" id="GDHC01011454">
    <property type="protein sequence ID" value="JAQ07175.1"/>
    <property type="molecule type" value="Transcribed_RNA"/>
</dbReference>
<accession>A0A0A9XZ69</accession>
<feature type="compositionally biased region" description="Basic and acidic residues" evidence="1">
    <location>
        <begin position="298"/>
        <end position="336"/>
    </location>
</feature>
<proteinExistence type="predicted"/>
<evidence type="ECO:0000313" key="4">
    <source>
        <dbReference type="EMBL" id="JAQ14277.1"/>
    </source>
</evidence>
<protein>
    <submittedName>
        <fullName evidence="2">Uncharacterized protein</fullName>
    </submittedName>
</protein>
<dbReference type="AlphaFoldDB" id="A0A0A9XZ69"/>
<dbReference type="EMBL" id="GDHC01004352">
    <property type="protein sequence ID" value="JAQ14277.1"/>
    <property type="molecule type" value="Transcribed_RNA"/>
</dbReference>
<feature type="compositionally biased region" description="Acidic residues" evidence="1">
    <location>
        <begin position="269"/>
        <end position="284"/>
    </location>
</feature>